<proteinExistence type="predicted"/>
<reference evidence="1" key="1">
    <citation type="journal article" date="2021" name="bioRxiv">
        <title>Whole Genome Assembly and Annotation of Northern Wild Rice, Zizania palustris L., Supports a Whole Genome Duplication in the Zizania Genus.</title>
        <authorList>
            <person name="Haas M."/>
            <person name="Kono T."/>
            <person name="Macchietto M."/>
            <person name="Millas R."/>
            <person name="McGilp L."/>
            <person name="Shao M."/>
            <person name="Duquette J."/>
            <person name="Hirsch C.N."/>
            <person name="Kimball J."/>
        </authorList>
    </citation>
    <scope>NUCLEOTIDE SEQUENCE</scope>
    <source>
        <tissue evidence="1">Fresh leaf tissue</tissue>
    </source>
</reference>
<evidence type="ECO:0000313" key="2">
    <source>
        <dbReference type="Proteomes" id="UP000729402"/>
    </source>
</evidence>
<sequence length="139" mass="14647">MTILYSEVTTVQLIAQVGPCAGRGAGGHGGVKCITGAWWCAVHRGGAMVHHGGTARVRRHGAWARRRDGMVRGCGGTAQQRDVRASRRSGKVAQGCEDAMCGCEGAGQVRRDSVGVQRCSTWVLGCHIGTVARCVGMWV</sequence>
<organism evidence="1 2">
    <name type="scientific">Zizania palustris</name>
    <name type="common">Northern wild rice</name>
    <dbReference type="NCBI Taxonomy" id="103762"/>
    <lineage>
        <taxon>Eukaryota</taxon>
        <taxon>Viridiplantae</taxon>
        <taxon>Streptophyta</taxon>
        <taxon>Embryophyta</taxon>
        <taxon>Tracheophyta</taxon>
        <taxon>Spermatophyta</taxon>
        <taxon>Magnoliopsida</taxon>
        <taxon>Liliopsida</taxon>
        <taxon>Poales</taxon>
        <taxon>Poaceae</taxon>
        <taxon>BOP clade</taxon>
        <taxon>Oryzoideae</taxon>
        <taxon>Oryzeae</taxon>
        <taxon>Zizaniinae</taxon>
        <taxon>Zizania</taxon>
    </lineage>
</organism>
<reference evidence="1" key="2">
    <citation type="submission" date="2021-02" db="EMBL/GenBank/DDBJ databases">
        <authorList>
            <person name="Kimball J.A."/>
            <person name="Haas M.W."/>
            <person name="Macchietto M."/>
            <person name="Kono T."/>
            <person name="Duquette J."/>
            <person name="Shao M."/>
        </authorList>
    </citation>
    <scope>NUCLEOTIDE SEQUENCE</scope>
    <source>
        <tissue evidence="1">Fresh leaf tissue</tissue>
    </source>
</reference>
<gene>
    <name evidence="1" type="ORF">GUJ93_ZPchr0012g19003</name>
</gene>
<name>A0A8J6BTD5_ZIZPA</name>
<accession>A0A8J6BTD5</accession>
<dbReference type="Proteomes" id="UP000729402">
    <property type="component" value="Unassembled WGS sequence"/>
</dbReference>
<evidence type="ECO:0000313" key="1">
    <source>
        <dbReference type="EMBL" id="KAG8094874.1"/>
    </source>
</evidence>
<dbReference type="AlphaFoldDB" id="A0A8J6BTD5"/>
<keyword evidence="2" id="KW-1185">Reference proteome</keyword>
<protein>
    <submittedName>
        <fullName evidence="1">Uncharacterized protein</fullName>
    </submittedName>
</protein>
<dbReference type="EMBL" id="JAAALK010000080">
    <property type="protein sequence ID" value="KAG8094874.1"/>
    <property type="molecule type" value="Genomic_DNA"/>
</dbReference>
<comment type="caution">
    <text evidence="1">The sequence shown here is derived from an EMBL/GenBank/DDBJ whole genome shotgun (WGS) entry which is preliminary data.</text>
</comment>